<dbReference type="Pfam" id="PF01490">
    <property type="entry name" value="Aa_trans"/>
    <property type="match status" value="1"/>
</dbReference>
<gene>
    <name evidence="8" type="primary">LOC103507720</name>
</gene>
<evidence type="ECO:0000256" key="1">
    <source>
        <dbReference type="ARBA" id="ARBA00004141"/>
    </source>
</evidence>
<keyword evidence="4 5" id="KW-0472">Membrane</keyword>
<dbReference type="KEGG" id="dci:103507720"/>
<organism evidence="7 8">
    <name type="scientific">Diaphorina citri</name>
    <name type="common">Asian citrus psyllid</name>
    <dbReference type="NCBI Taxonomy" id="121845"/>
    <lineage>
        <taxon>Eukaryota</taxon>
        <taxon>Metazoa</taxon>
        <taxon>Ecdysozoa</taxon>
        <taxon>Arthropoda</taxon>
        <taxon>Hexapoda</taxon>
        <taxon>Insecta</taxon>
        <taxon>Pterygota</taxon>
        <taxon>Neoptera</taxon>
        <taxon>Paraneoptera</taxon>
        <taxon>Hemiptera</taxon>
        <taxon>Sternorrhyncha</taxon>
        <taxon>Psylloidea</taxon>
        <taxon>Psyllidae</taxon>
        <taxon>Diaphorininae</taxon>
        <taxon>Diaphorina</taxon>
    </lineage>
</organism>
<accession>A0A3Q0IQ00</accession>
<dbReference type="PaxDb" id="121845-A0A3Q0IQ00"/>
<sequence length="273" mass="30270">VLLNHLDNKDYWDPFKERKLAHPVTDGETLTHLLKASLGTGILSMPYAFRNAGLTGGIFLTVLVAVICTHCSYILVQCGHVLYRRTKVTSMSFADIGEVAFAKGPAWGRRYARFARICILLGLFLAYFGTCSVYTVIIAKNFSKVINHYTGTELDIRVYISAFLIPLILLSWVPNLKSLAPVSMVANLLMGTGLGITFYYIVWDLHKPMEMPQIADISTMPTFFSIVIFAIEAIGVVSVDLMHISYGAFPLTRHLTTCYTNGKISCRVSGNTP</sequence>
<feature type="transmembrane region" description="Helical" evidence="5">
    <location>
        <begin position="156"/>
        <end position="173"/>
    </location>
</feature>
<feature type="domain" description="Amino acid transporter transmembrane" evidence="6">
    <location>
        <begin position="28"/>
        <end position="236"/>
    </location>
</feature>
<dbReference type="STRING" id="121845.A0A3Q0IQ00"/>
<feature type="transmembrane region" description="Helical" evidence="5">
    <location>
        <begin position="54"/>
        <end position="76"/>
    </location>
</feature>
<feature type="transmembrane region" description="Helical" evidence="5">
    <location>
        <begin position="185"/>
        <end position="203"/>
    </location>
</feature>
<dbReference type="AlphaFoldDB" id="A0A3Q0IQ00"/>
<evidence type="ECO:0000313" key="7">
    <source>
        <dbReference type="Proteomes" id="UP000079169"/>
    </source>
</evidence>
<evidence type="ECO:0000313" key="8">
    <source>
        <dbReference type="RefSeq" id="XP_026678307.1"/>
    </source>
</evidence>
<dbReference type="PANTHER" id="PTHR22950">
    <property type="entry name" value="AMINO ACID TRANSPORTER"/>
    <property type="match status" value="1"/>
</dbReference>
<reference evidence="8" key="1">
    <citation type="submission" date="2025-08" db="UniProtKB">
        <authorList>
            <consortium name="RefSeq"/>
        </authorList>
    </citation>
    <scope>IDENTIFICATION</scope>
</reference>
<feature type="non-terminal residue" evidence="8">
    <location>
        <position position="1"/>
    </location>
</feature>
<evidence type="ECO:0000256" key="2">
    <source>
        <dbReference type="ARBA" id="ARBA00022692"/>
    </source>
</evidence>
<keyword evidence="7" id="KW-1185">Reference proteome</keyword>
<proteinExistence type="predicted"/>
<dbReference type="GeneID" id="103507720"/>
<dbReference type="GO" id="GO:0005774">
    <property type="term" value="C:vacuolar membrane"/>
    <property type="evidence" value="ECO:0007669"/>
    <property type="project" value="TreeGrafter"/>
</dbReference>
<feature type="transmembrane region" description="Helical" evidence="5">
    <location>
        <begin position="117"/>
        <end position="136"/>
    </location>
</feature>
<feature type="transmembrane region" description="Helical" evidence="5">
    <location>
        <begin position="223"/>
        <end position="244"/>
    </location>
</feature>
<evidence type="ECO:0000259" key="6">
    <source>
        <dbReference type="Pfam" id="PF01490"/>
    </source>
</evidence>
<keyword evidence="2 5" id="KW-0812">Transmembrane</keyword>
<evidence type="ECO:0000256" key="3">
    <source>
        <dbReference type="ARBA" id="ARBA00022989"/>
    </source>
</evidence>
<dbReference type="GO" id="GO:0015179">
    <property type="term" value="F:L-amino acid transmembrane transporter activity"/>
    <property type="evidence" value="ECO:0007669"/>
    <property type="project" value="TreeGrafter"/>
</dbReference>
<dbReference type="RefSeq" id="XP_026678307.1">
    <property type="nucleotide sequence ID" value="XM_026822506.1"/>
</dbReference>
<comment type="subcellular location">
    <subcellularLocation>
        <location evidence="1">Membrane</location>
        <topology evidence="1">Multi-pass membrane protein</topology>
    </subcellularLocation>
</comment>
<protein>
    <submittedName>
        <fullName evidence="8">Proton-coupled amino acid transporter-like protein pathetic</fullName>
    </submittedName>
</protein>
<dbReference type="PANTHER" id="PTHR22950:SF154">
    <property type="entry name" value="PROTON-COUPLED AMINO ACID TRANSPORTER-LIKE PROTEIN PATHETIC"/>
    <property type="match status" value="1"/>
</dbReference>
<keyword evidence="3 5" id="KW-1133">Transmembrane helix</keyword>
<dbReference type="InterPro" id="IPR013057">
    <property type="entry name" value="AA_transpt_TM"/>
</dbReference>
<evidence type="ECO:0000256" key="4">
    <source>
        <dbReference type="ARBA" id="ARBA00023136"/>
    </source>
</evidence>
<evidence type="ECO:0000256" key="5">
    <source>
        <dbReference type="SAM" id="Phobius"/>
    </source>
</evidence>
<name>A0A3Q0IQ00_DIACI</name>
<dbReference type="Proteomes" id="UP000079169">
    <property type="component" value="Unplaced"/>
</dbReference>